<accession>A0A4Y2M542</accession>
<name>A0A4Y2M542_ARAVE</name>
<gene>
    <name evidence="2" type="ORF">AVEN_104366_1</name>
</gene>
<dbReference type="EMBL" id="BGPR01006765">
    <property type="protein sequence ID" value="GBN21674.1"/>
    <property type="molecule type" value="Genomic_DNA"/>
</dbReference>
<protein>
    <submittedName>
        <fullName evidence="2">Uncharacterized protein</fullName>
    </submittedName>
</protein>
<evidence type="ECO:0000313" key="2">
    <source>
        <dbReference type="EMBL" id="GBN21674.1"/>
    </source>
</evidence>
<dbReference type="AlphaFoldDB" id="A0A4Y2M542"/>
<proteinExistence type="predicted"/>
<dbReference type="Proteomes" id="UP000499080">
    <property type="component" value="Unassembled WGS sequence"/>
</dbReference>
<keyword evidence="3" id="KW-1185">Reference proteome</keyword>
<evidence type="ECO:0000256" key="1">
    <source>
        <dbReference type="SAM" id="MobiDB-lite"/>
    </source>
</evidence>
<reference evidence="2 3" key="1">
    <citation type="journal article" date="2019" name="Sci. Rep.">
        <title>Orb-weaving spider Araneus ventricosus genome elucidates the spidroin gene catalogue.</title>
        <authorList>
            <person name="Kono N."/>
            <person name="Nakamura H."/>
            <person name="Ohtoshi R."/>
            <person name="Moran D.A.P."/>
            <person name="Shinohara A."/>
            <person name="Yoshida Y."/>
            <person name="Fujiwara M."/>
            <person name="Mori M."/>
            <person name="Tomita M."/>
            <person name="Arakawa K."/>
        </authorList>
    </citation>
    <scope>NUCLEOTIDE SEQUENCE [LARGE SCALE GENOMIC DNA]</scope>
</reference>
<evidence type="ECO:0000313" key="3">
    <source>
        <dbReference type="Proteomes" id="UP000499080"/>
    </source>
</evidence>
<organism evidence="2 3">
    <name type="scientific">Araneus ventricosus</name>
    <name type="common">Orbweaver spider</name>
    <name type="synonym">Epeira ventricosa</name>
    <dbReference type="NCBI Taxonomy" id="182803"/>
    <lineage>
        <taxon>Eukaryota</taxon>
        <taxon>Metazoa</taxon>
        <taxon>Ecdysozoa</taxon>
        <taxon>Arthropoda</taxon>
        <taxon>Chelicerata</taxon>
        <taxon>Arachnida</taxon>
        <taxon>Araneae</taxon>
        <taxon>Araneomorphae</taxon>
        <taxon>Entelegynae</taxon>
        <taxon>Araneoidea</taxon>
        <taxon>Araneidae</taxon>
        <taxon>Araneus</taxon>
    </lineage>
</organism>
<sequence length="140" mass="15875">MGGSKPNSTEYPPCMWVRCTLNHTQEAKHYPAGVLRELGEGLPPQVPSFSSDRGSKLRDPSQNSSRHASKWDVNITKLTRGGQDLGNSVWDEAWFINSIPLKCSAIKMLKRNGQPIGRKWPSNFRHSLYTRKLSQLLKRE</sequence>
<feature type="region of interest" description="Disordered" evidence="1">
    <location>
        <begin position="38"/>
        <end position="69"/>
    </location>
</feature>
<comment type="caution">
    <text evidence="2">The sequence shown here is derived from an EMBL/GenBank/DDBJ whole genome shotgun (WGS) entry which is preliminary data.</text>
</comment>